<evidence type="ECO:0000256" key="2">
    <source>
        <dbReference type="ARBA" id="ARBA00023239"/>
    </source>
</evidence>
<dbReference type="Pfam" id="PF06094">
    <property type="entry name" value="GGACT"/>
    <property type="match status" value="1"/>
</dbReference>
<dbReference type="InterPro" id="IPR036568">
    <property type="entry name" value="GGCT-like_sf"/>
</dbReference>
<reference evidence="7" key="1">
    <citation type="submission" date="2021-03" db="EMBL/GenBank/DDBJ databases">
        <title>Comparative genomics and phylogenomic investigation of the class Geoglossomycetes provide insights into ecological specialization and systematics.</title>
        <authorList>
            <person name="Melie T."/>
            <person name="Pirro S."/>
            <person name="Miller A.N."/>
            <person name="Quandt A."/>
        </authorList>
    </citation>
    <scope>NUCLEOTIDE SEQUENCE</scope>
    <source>
        <strain evidence="7">CAQ_001_2017</strain>
    </source>
</reference>
<dbReference type="PANTHER" id="PTHR12935">
    <property type="entry name" value="GAMMA-GLUTAMYLCYCLOTRANSFERASE"/>
    <property type="match status" value="1"/>
</dbReference>
<dbReference type="Gene3D" id="3.10.490.10">
    <property type="entry name" value="Gamma-glutamyl cyclotransferase-like"/>
    <property type="match status" value="1"/>
</dbReference>
<evidence type="ECO:0000256" key="1">
    <source>
        <dbReference type="ARBA" id="ARBA00012346"/>
    </source>
</evidence>
<evidence type="ECO:0000256" key="3">
    <source>
        <dbReference type="PIRSR" id="PIRSR617939-1"/>
    </source>
</evidence>
<dbReference type="CDD" id="cd06661">
    <property type="entry name" value="GGCT_like"/>
    <property type="match status" value="1"/>
</dbReference>
<feature type="region of interest" description="Disordered" evidence="5">
    <location>
        <begin position="179"/>
        <end position="198"/>
    </location>
</feature>
<gene>
    <name evidence="7" type="ORF">GP486_005785</name>
</gene>
<evidence type="ECO:0000313" key="8">
    <source>
        <dbReference type="Proteomes" id="UP000750711"/>
    </source>
</evidence>
<sequence>MSSTSAFVPLVADEVPTVPKEQNRSLYFGYGSNMWLDQMKRRCPNSPYVGIAILKGWKWIINQRGYANVVPSDEDVVYGLVFELSGIDESVLDRCEGFPYMYTKEIHQIELLRNGADLPGEDSKGEAVSGLVYVDVKRMLEGDPKEEYVDRMNMAIKDALKLGVPQWYIDKYLRKRIPERHPTSSQPQDVFLDEANKK</sequence>
<evidence type="ECO:0000256" key="5">
    <source>
        <dbReference type="SAM" id="MobiDB-lite"/>
    </source>
</evidence>
<keyword evidence="2" id="KW-0456">Lyase</keyword>
<evidence type="ECO:0000259" key="6">
    <source>
        <dbReference type="Pfam" id="PF06094"/>
    </source>
</evidence>
<feature type="domain" description="Gamma-glutamylcyclotransferase AIG2-like" evidence="6">
    <location>
        <begin position="27"/>
        <end position="134"/>
    </location>
</feature>
<dbReference type="InterPro" id="IPR013024">
    <property type="entry name" value="GGCT-like"/>
</dbReference>
<feature type="binding site" evidence="4">
    <location>
        <position position="148"/>
    </location>
    <ligand>
        <name>substrate</name>
    </ligand>
</feature>
<evidence type="ECO:0000256" key="4">
    <source>
        <dbReference type="PIRSR" id="PIRSR617939-2"/>
    </source>
</evidence>
<dbReference type="SUPFAM" id="SSF110857">
    <property type="entry name" value="Gamma-glutamyl cyclotransferase-like"/>
    <property type="match status" value="1"/>
</dbReference>
<evidence type="ECO:0000313" key="7">
    <source>
        <dbReference type="EMBL" id="KAH0556289.1"/>
    </source>
</evidence>
<organism evidence="7 8">
    <name type="scientific">Trichoglossum hirsutum</name>
    <dbReference type="NCBI Taxonomy" id="265104"/>
    <lineage>
        <taxon>Eukaryota</taxon>
        <taxon>Fungi</taxon>
        <taxon>Dikarya</taxon>
        <taxon>Ascomycota</taxon>
        <taxon>Pezizomycotina</taxon>
        <taxon>Geoglossomycetes</taxon>
        <taxon>Geoglossales</taxon>
        <taxon>Geoglossaceae</taxon>
        <taxon>Trichoglossum</taxon>
    </lineage>
</organism>
<dbReference type="AlphaFoldDB" id="A0A9P8L8N2"/>
<accession>A0A9P8L8N2</accession>
<dbReference type="PANTHER" id="PTHR12935:SF0">
    <property type="entry name" value="GAMMA-GLUTAMYLCYCLOTRANSFERASE"/>
    <property type="match status" value="1"/>
</dbReference>
<dbReference type="GO" id="GO:0003839">
    <property type="term" value="F:gamma-glutamylcyclotransferase activity"/>
    <property type="evidence" value="ECO:0007669"/>
    <property type="project" value="UniProtKB-EC"/>
</dbReference>
<dbReference type="EC" id="4.3.2.9" evidence="1"/>
<dbReference type="Proteomes" id="UP000750711">
    <property type="component" value="Unassembled WGS sequence"/>
</dbReference>
<comment type="caution">
    <text evidence="7">The sequence shown here is derived from an EMBL/GenBank/DDBJ whole genome shotgun (WGS) entry which is preliminary data.</text>
</comment>
<feature type="active site" description="Proton acceptor" evidence="3">
    <location>
        <position position="96"/>
    </location>
</feature>
<keyword evidence="8" id="KW-1185">Reference proteome</keyword>
<name>A0A9P8L8N2_9PEZI</name>
<feature type="binding site" evidence="4">
    <location>
        <begin position="27"/>
        <end position="32"/>
    </location>
    <ligand>
        <name>substrate</name>
    </ligand>
</feature>
<proteinExistence type="predicted"/>
<dbReference type="InterPro" id="IPR009288">
    <property type="entry name" value="AIG2-like_dom"/>
</dbReference>
<protein>
    <recommendedName>
        <fullName evidence="1">gamma-glutamylcyclotransferase</fullName>
        <ecNumber evidence="1">4.3.2.9</ecNumber>
    </recommendedName>
</protein>
<dbReference type="EMBL" id="JAGHQM010001153">
    <property type="protein sequence ID" value="KAH0556289.1"/>
    <property type="molecule type" value="Genomic_DNA"/>
</dbReference>
<dbReference type="InterPro" id="IPR017939">
    <property type="entry name" value="G-Glutamylcylcotransferase"/>
</dbReference>